<keyword evidence="3" id="KW-1185">Reference proteome</keyword>
<name>A0ABU1LB81_9FLAO</name>
<evidence type="ECO:0000313" key="2">
    <source>
        <dbReference type="EMBL" id="MDR6403981.1"/>
    </source>
</evidence>
<feature type="chain" id="PRO_5046904006" description="YD repeat-containing protein" evidence="1">
    <location>
        <begin position="21"/>
        <end position="1137"/>
    </location>
</feature>
<dbReference type="Proteomes" id="UP001184853">
    <property type="component" value="Unassembled WGS sequence"/>
</dbReference>
<proteinExistence type="predicted"/>
<evidence type="ECO:0000256" key="1">
    <source>
        <dbReference type="SAM" id="SignalP"/>
    </source>
</evidence>
<gene>
    <name evidence="2" type="ORF">J2781_000896</name>
</gene>
<protein>
    <recommendedName>
        <fullName evidence="4">YD repeat-containing protein</fullName>
    </recommendedName>
</protein>
<dbReference type="RefSeq" id="WP_115980671.1">
    <property type="nucleotide sequence ID" value="NZ_JAVDQS010000002.1"/>
</dbReference>
<accession>A0ABU1LB81</accession>
<evidence type="ECO:0008006" key="4">
    <source>
        <dbReference type="Google" id="ProtNLM"/>
    </source>
</evidence>
<sequence length="1137" mass="126666">MKKTIICAAVVLANLYNAQANDSQKNIPQIIPPSPTVNSLMKFEEVPVSNYTGIPDITIPVANVPVGLSNVDINLALKYHVNNAASESKASEVGLGWSLFAGGTISRTVMGSPDEKVVAYSIGGAANTKLGIYWDENTNVNINKNYFGIMIENPNQAALISNAMKSVFEAHYKNRYDTQYDLYQYNFLNYTGRFIVKKVNGILQVMKLDKNNLKITVNATQDFEPTSFDIIDEFGNKFIFDVLETSSTSSVTESAGLESYLYTSSSVMTGTFNSAFHLSKIKSSADEVKVSLKYDEQPVTIQSAENTINNNFIDYQPDLALTEIVNQNKGLLPKISETSTNITVTQTRKIREIEITGKGKIILEYENGREDTNYVGGDNATRLSKLKNIIIQGIDGKYDEKYSFNYTYKENGPYKRLFLSSVQKLNKNNGSYVQDFNYQLDYYNHTLSTPLISGKEIFFKCPGNSPVGCSNIELLKSVTHPTKGKSEFIYETGTFSFVPEINSTAPSTGAVELTNFDENPLNWDATNQTTAINNFAGGEKYVFTIPENNTPVTIFLETASINQYAWTLKLLKKEGSTYVEKGALGTALLSQGEPVPTEYSKTLEAGEYYLKLVSNQQGTSGLTFNTSYNSSFKVRNTNNLKYLFDYRNVRIKNINYYTEQGNSTPDRTINFNYNTLSDNKKSTGALVFPRPLYSYSSQYEAGMEYVCSAHSTILCTSIFIAGMIYNSDRNFLPTQKTKGSDIGYQFVTVSESGRGKTIYQYTSPIDQPNPYTISTVAPFKPVANYDYTRGNLLNKKIYDNSSTLLTEDRYIYTYDGYNVTTGAIVQPIPHPAVGMYLHGGRYVNYEDFVAGTDGIRPFVGNDPFAFLSLIFQTERIGTAQLTHEEHIEYFPNQHSLTQITNNTYNTRDYITKKTVQSPDNSISETTYTYAHEKGNQRLINANMIAVPLEVSSVEKATSSDPGNIVSKSETKYDDVSHLFPSSVVSYKLSNGNADTEVTFDKYDNKGNILQYTSKGSVPVAVVWGYNGTRPIAKVEGITYDQLVSLGLVSTIVSASDTDAVNPTNEPALLTALDNFRNNSSLSGYLITTITYDQLLGITHLTPPSGIREKYIYSANKLEKIVDEQGKVLKEFQYNYKN</sequence>
<keyword evidence="1" id="KW-0732">Signal</keyword>
<dbReference type="EMBL" id="JAVDQS010000002">
    <property type="protein sequence ID" value="MDR6403981.1"/>
    <property type="molecule type" value="Genomic_DNA"/>
</dbReference>
<comment type="caution">
    <text evidence="2">The sequence shown here is derived from an EMBL/GenBank/DDBJ whole genome shotgun (WGS) entry which is preliminary data.</text>
</comment>
<feature type="signal peptide" evidence="1">
    <location>
        <begin position="1"/>
        <end position="20"/>
    </location>
</feature>
<reference evidence="2 3" key="1">
    <citation type="submission" date="2023-07" db="EMBL/GenBank/DDBJ databases">
        <title>Sorghum-associated microbial communities from plants grown in Nebraska, USA.</title>
        <authorList>
            <person name="Schachtman D."/>
        </authorList>
    </citation>
    <scope>NUCLEOTIDE SEQUENCE [LARGE SCALE GENOMIC DNA]</scope>
    <source>
        <strain evidence="2 3">DS1709</strain>
    </source>
</reference>
<evidence type="ECO:0000313" key="3">
    <source>
        <dbReference type="Proteomes" id="UP001184853"/>
    </source>
</evidence>
<organism evidence="2 3">
    <name type="scientific">Chryseobacterium geocarposphaerae</name>
    <dbReference type="NCBI Taxonomy" id="1416776"/>
    <lineage>
        <taxon>Bacteria</taxon>
        <taxon>Pseudomonadati</taxon>
        <taxon>Bacteroidota</taxon>
        <taxon>Flavobacteriia</taxon>
        <taxon>Flavobacteriales</taxon>
        <taxon>Weeksellaceae</taxon>
        <taxon>Chryseobacterium group</taxon>
        <taxon>Chryseobacterium</taxon>
    </lineage>
</organism>